<dbReference type="PANTHER" id="PTHR30427">
    <property type="entry name" value="TRANSCRIPTIONAL ACTIVATOR PROTEIN LYSR"/>
    <property type="match status" value="1"/>
</dbReference>
<dbReference type="InterPro" id="IPR000847">
    <property type="entry name" value="LysR_HTH_N"/>
</dbReference>
<comment type="caution">
    <text evidence="5">The sequence shown here is derived from an EMBL/GenBank/DDBJ whole genome shotgun (WGS) entry which is preliminary data.</text>
</comment>
<keyword evidence="2" id="KW-0238">DNA-binding</keyword>
<organism evidence="5 6">
    <name type="scientific">Thalassococcus arenae</name>
    <dbReference type="NCBI Taxonomy" id="2851652"/>
    <lineage>
        <taxon>Bacteria</taxon>
        <taxon>Pseudomonadati</taxon>
        <taxon>Pseudomonadota</taxon>
        <taxon>Alphaproteobacteria</taxon>
        <taxon>Rhodobacterales</taxon>
        <taxon>Roseobacteraceae</taxon>
        <taxon>Thalassococcus</taxon>
    </lineage>
</organism>
<keyword evidence="3" id="KW-0804">Transcription</keyword>
<name>A0ABS6NBU7_9RHOB</name>
<dbReference type="Pfam" id="PF03466">
    <property type="entry name" value="LysR_substrate"/>
    <property type="match status" value="1"/>
</dbReference>
<evidence type="ECO:0000313" key="5">
    <source>
        <dbReference type="EMBL" id="MBV2361501.1"/>
    </source>
</evidence>
<dbReference type="Proteomes" id="UP001166293">
    <property type="component" value="Unassembled WGS sequence"/>
</dbReference>
<evidence type="ECO:0000313" key="6">
    <source>
        <dbReference type="Proteomes" id="UP001166293"/>
    </source>
</evidence>
<gene>
    <name evidence="5" type="ORF">KUH32_17190</name>
</gene>
<accession>A0ABS6NBU7</accession>
<dbReference type="EMBL" id="JAHRWL010000003">
    <property type="protein sequence ID" value="MBV2361501.1"/>
    <property type="molecule type" value="Genomic_DNA"/>
</dbReference>
<proteinExistence type="predicted"/>
<dbReference type="Pfam" id="PF00126">
    <property type="entry name" value="HTH_1"/>
    <property type="match status" value="1"/>
</dbReference>
<evidence type="ECO:0000256" key="3">
    <source>
        <dbReference type="ARBA" id="ARBA00023163"/>
    </source>
</evidence>
<dbReference type="PANTHER" id="PTHR30427:SF1">
    <property type="entry name" value="TRANSCRIPTIONAL ACTIVATOR PROTEIN LYSR"/>
    <property type="match status" value="1"/>
</dbReference>
<evidence type="ECO:0000256" key="1">
    <source>
        <dbReference type="ARBA" id="ARBA00023015"/>
    </source>
</evidence>
<reference evidence="5" key="1">
    <citation type="submission" date="2021-06" db="EMBL/GenBank/DDBJ databases">
        <title>Thalassococcus sp. CAU 1522 isolated from sea sand, Republic of Korea.</title>
        <authorList>
            <person name="Kim W."/>
        </authorList>
    </citation>
    <scope>NUCLEOTIDE SEQUENCE</scope>
    <source>
        <strain evidence="5">CAU 1522</strain>
    </source>
</reference>
<keyword evidence="1" id="KW-0805">Transcription regulation</keyword>
<dbReference type="RefSeq" id="WP_217779893.1">
    <property type="nucleotide sequence ID" value="NZ_JAHRWL010000003.1"/>
</dbReference>
<keyword evidence="6" id="KW-1185">Reference proteome</keyword>
<feature type="domain" description="HTH lysR-type" evidence="4">
    <location>
        <begin position="1"/>
        <end position="60"/>
    </location>
</feature>
<protein>
    <submittedName>
        <fullName evidence="5">LysR family transcriptional regulator</fullName>
    </submittedName>
</protein>
<evidence type="ECO:0000256" key="2">
    <source>
        <dbReference type="ARBA" id="ARBA00023125"/>
    </source>
</evidence>
<dbReference type="PROSITE" id="PS50931">
    <property type="entry name" value="HTH_LYSR"/>
    <property type="match status" value="1"/>
</dbReference>
<evidence type="ECO:0000259" key="4">
    <source>
        <dbReference type="PROSITE" id="PS50931"/>
    </source>
</evidence>
<sequence>MNLSFRQMMTFREVMRSGSITEAARALGRTQPAVSTMIRTLEDQLGLRLFLRSHGKLAPTPEARFFLEECEEILARVERTERTMDRVSALQSGKLKLASHPAASSVFLPRLLTRFLEGKDDLEVSFIMRSSDVIEDLIASQQFDVGFSETPAPRASIRQVDYDLECVCVLPPDDPLASRHAITPTDLDGRSMAVLFDQHPTAIQTEAAFRAAGARFNKRLELRTFLPGLQFVAAGVCVIVSDMITAYSHLMQAPQDARLVIRRFRPRISNSVSILTPGYATQSLAARAFISDLEAAVERMRAEIERELTAH</sequence>
<dbReference type="InterPro" id="IPR005119">
    <property type="entry name" value="LysR_subst-bd"/>
</dbReference>